<evidence type="ECO:0000313" key="5">
    <source>
        <dbReference type="EMBL" id="MBT2135077.1"/>
    </source>
</evidence>
<dbReference type="SMART" id="SM00052">
    <property type="entry name" value="EAL"/>
    <property type="match status" value="1"/>
</dbReference>
<keyword evidence="1" id="KW-1133">Transmembrane helix</keyword>
<proteinExistence type="predicted"/>
<dbReference type="Gene3D" id="6.10.340.10">
    <property type="match status" value="1"/>
</dbReference>
<comment type="caution">
    <text evidence="5">The sequence shown here is derived from an EMBL/GenBank/DDBJ whole genome shotgun (WGS) entry which is preliminary data.</text>
</comment>
<dbReference type="Pfam" id="PF00990">
    <property type="entry name" value="GGDEF"/>
    <property type="match status" value="1"/>
</dbReference>
<dbReference type="InterPro" id="IPR043128">
    <property type="entry name" value="Rev_trsase/Diguanyl_cyclase"/>
</dbReference>
<dbReference type="PANTHER" id="PTHR44757">
    <property type="entry name" value="DIGUANYLATE CYCLASE DGCP"/>
    <property type="match status" value="1"/>
</dbReference>
<dbReference type="InterPro" id="IPR035919">
    <property type="entry name" value="EAL_sf"/>
</dbReference>
<gene>
    <name evidence="5" type="ORF">KK137_12130</name>
</gene>
<evidence type="ECO:0000256" key="1">
    <source>
        <dbReference type="SAM" id="Phobius"/>
    </source>
</evidence>
<dbReference type="Gene3D" id="3.30.70.270">
    <property type="match status" value="1"/>
</dbReference>
<evidence type="ECO:0000259" key="4">
    <source>
        <dbReference type="PROSITE" id="PS50887"/>
    </source>
</evidence>
<dbReference type="SUPFAM" id="SSF141868">
    <property type="entry name" value="EAL domain-like"/>
    <property type="match status" value="1"/>
</dbReference>
<dbReference type="CDD" id="cd06225">
    <property type="entry name" value="HAMP"/>
    <property type="match status" value="1"/>
</dbReference>
<reference evidence="5 6" key="1">
    <citation type="submission" date="2021-05" db="EMBL/GenBank/DDBJ databases">
        <title>Croceibacterium sp. LX-88 genome sequence.</title>
        <authorList>
            <person name="Luo X."/>
        </authorList>
    </citation>
    <scope>NUCLEOTIDE SEQUENCE [LARGE SCALE GENOMIC DNA]</scope>
    <source>
        <strain evidence="5 6">LX-88</strain>
    </source>
</reference>
<feature type="domain" description="HAMP" evidence="3">
    <location>
        <begin position="297"/>
        <end position="348"/>
    </location>
</feature>
<feature type="domain" description="GGDEF" evidence="4">
    <location>
        <begin position="384"/>
        <end position="515"/>
    </location>
</feature>
<dbReference type="InterPro" id="IPR052155">
    <property type="entry name" value="Biofilm_reg_signaling"/>
</dbReference>
<name>A0ABS5W5P5_9SPHN</name>
<keyword evidence="1" id="KW-0812">Transmembrane</keyword>
<evidence type="ECO:0000313" key="6">
    <source>
        <dbReference type="Proteomes" id="UP000811255"/>
    </source>
</evidence>
<dbReference type="RefSeq" id="WP_214536665.1">
    <property type="nucleotide sequence ID" value="NZ_JAHFVK010000002.1"/>
</dbReference>
<dbReference type="InterPro" id="IPR000160">
    <property type="entry name" value="GGDEF_dom"/>
</dbReference>
<dbReference type="SUPFAM" id="SSF55073">
    <property type="entry name" value="Nucleotide cyclase"/>
    <property type="match status" value="1"/>
</dbReference>
<dbReference type="CDD" id="cd01949">
    <property type="entry name" value="GGDEF"/>
    <property type="match status" value="1"/>
</dbReference>
<dbReference type="InterPro" id="IPR003660">
    <property type="entry name" value="HAMP_dom"/>
</dbReference>
<dbReference type="InterPro" id="IPR001633">
    <property type="entry name" value="EAL_dom"/>
</dbReference>
<evidence type="ECO:0000259" key="2">
    <source>
        <dbReference type="PROSITE" id="PS50883"/>
    </source>
</evidence>
<organism evidence="5 6">
    <name type="scientific">Croceibacterium selenioxidans</name>
    <dbReference type="NCBI Taxonomy" id="2838833"/>
    <lineage>
        <taxon>Bacteria</taxon>
        <taxon>Pseudomonadati</taxon>
        <taxon>Pseudomonadota</taxon>
        <taxon>Alphaproteobacteria</taxon>
        <taxon>Sphingomonadales</taxon>
        <taxon>Erythrobacteraceae</taxon>
        <taxon>Croceibacterium</taxon>
    </lineage>
</organism>
<protein>
    <submittedName>
        <fullName evidence="5">GGDEF domain-containing protein</fullName>
    </submittedName>
</protein>
<keyword evidence="1" id="KW-0472">Membrane</keyword>
<feature type="domain" description="EAL" evidence="2">
    <location>
        <begin position="524"/>
        <end position="774"/>
    </location>
</feature>
<dbReference type="SMART" id="SM00267">
    <property type="entry name" value="GGDEF"/>
    <property type="match status" value="1"/>
</dbReference>
<accession>A0ABS5W5P5</accession>
<dbReference type="SUPFAM" id="SSF158472">
    <property type="entry name" value="HAMP domain-like"/>
    <property type="match status" value="1"/>
</dbReference>
<dbReference type="EMBL" id="JAHFVK010000002">
    <property type="protein sequence ID" value="MBT2135077.1"/>
    <property type="molecule type" value="Genomic_DNA"/>
</dbReference>
<dbReference type="NCBIfam" id="TIGR00254">
    <property type="entry name" value="GGDEF"/>
    <property type="match status" value="1"/>
</dbReference>
<dbReference type="CDD" id="cd01948">
    <property type="entry name" value="EAL"/>
    <property type="match status" value="1"/>
</dbReference>
<dbReference type="Gene3D" id="3.20.20.450">
    <property type="entry name" value="EAL domain"/>
    <property type="match status" value="1"/>
</dbReference>
<keyword evidence="6" id="KW-1185">Reference proteome</keyword>
<dbReference type="PROSITE" id="PS50887">
    <property type="entry name" value="GGDEF"/>
    <property type="match status" value="1"/>
</dbReference>
<dbReference type="InterPro" id="IPR029787">
    <property type="entry name" value="Nucleotide_cyclase"/>
</dbReference>
<sequence length="779" mass="84544">MGRFRSLQSRITALYSATFGLVMILVAIGIQFAIAHSAEDKVRSELNSSAEVINRIWSMRGQELESFARPLALDFGFREAVATDDDETIRTALRNIASRIDLPNAFVVKYDGRVVGMRPELDARYNGALWDELDSGWQSGALRLNGVTFQAVAAEIKAPALIGWLVLGRKLDTDEMQQLSALSAIPVSASIVRRSESGQWIYDATSHAITDKAVAGALLRMSASAVKHPEGIAERMDGKMVLVRPLGTFGGAATTGLLLDFSIADALAEYDLLRLTVLFAGALGLLLVAYASSRIARHIVRPISALEKATRLLAKGEWTTVPVASEDEIGALSSSFNAMSAGIAQREKRIRHMAYHDALTDLPNRLQLAEKFDELLGAIESTEGGLAVLCLDIDNFKIINDTLGHQVGDKLLKIAADRLRAAAAGHFVARTGGDEFCVLVVGPRVETAGELAAVLIDRLNQPMTIEGHLLKAGVSIGISRAPLDSMVADDLLKHADLAMYAAKAAGRGRYRFFTTDLDEEAQQRRAIEMALHDAIANGEFELYFQPLFDLKSNRFSAFEALIRWNRPGQGLVSPQDFIGVAEETGLIVPIGEWVLKEACRIAATWPADVSVAVNFSTVQFETPGLKNQVFQALATSGLAPSRLEIEITESLFLESSGQVLETLHSLKQVGARIALDDFGTGFSSLSYLRRFPFDKIKIDRSFIMELLKTREANAVVKAITDLAAALNMETTAEGVEDAEQVEALRAHGCTNVQGFLFSRPIPAGEVVALIQACATRYAA</sequence>
<dbReference type="Pfam" id="PF00672">
    <property type="entry name" value="HAMP"/>
    <property type="match status" value="1"/>
</dbReference>
<dbReference type="PROSITE" id="PS50883">
    <property type="entry name" value="EAL"/>
    <property type="match status" value="1"/>
</dbReference>
<feature type="transmembrane region" description="Helical" evidence="1">
    <location>
        <begin position="12"/>
        <end position="34"/>
    </location>
</feature>
<dbReference type="Proteomes" id="UP000811255">
    <property type="component" value="Unassembled WGS sequence"/>
</dbReference>
<evidence type="ECO:0000259" key="3">
    <source>
        <dbReference type="PROSITE" id="PS50885"/>
    </source>
</evidence>
<dbReference type="PROSITE" id="PS50885">
    <property type="entry name" value="HAMP"/>
    <property type="match status" value="1"/>
</dbReference>
<dbReference type="Pfam" id="PF00563">
    <property type="entry name" value="EAL"/>
    <property type="match status" value="1"/>
</dbReference>
<dbReference type="PANTHER" id="PTHR44757:SF2">
    <property type="entry name" value="BIOFILM ARCHITECTURE MAINTENANCE PROTEIN MBAA"/>
    <property type="match status" value="1"/>
</dbReference>
<dbReference type="SMART" id="SM00304">
    <property type="entry name" value="HAMP"/>
    <property type="match status" value="1"/>
</dbReference>